<keyword evidence="3" id="KW-1185">Reference proteome</keyword>
<evidence type="ECO:0000256" key="1">
    <source>
        <dbReference type="SAM" id="MobiDB-lite"/>
    </source>
</evidence>
<feature type="region of interest" description="Disordered" evidence="1">
    <location>
        <begin position="1"/>
        <end position="90"/>
    </location>
</feature>
<proteinExistence type="predicted"/>
<dbReference type="EMBL" id="JACEEZ010004684">
    <property type="protein sequence ID" value="KAG0726262.1"/>
    <property type="molecule type" value="Genomic_DNA"/>
</dbReference>
<gene>
    <name evidence="2" type="ORF">GWK47_036979</name>
</gene>
<accession>A0A8J4YFE9</accession>
<sequence length="128" mass="14409">MMTISQTSLPQDSQQKQYPSSKCGYNRGDLISFIQEANSEKMNSSPSGRRHHHHHHQNHQQPTTNHHPFGHRGGVSHHLPPGPHYYHITNHDPPPWPGVSFLASFCASFGLASTTWPFQEAVKKSVTL</sequence>
<dbReference type="Proteomes" id="UP000770661">
    <property type="component" value="Unassembled WGS sequence"/>
</dbReference>
<evidence type="ECO:0000313" key="2">
    <source>
        <dbReference type="EMBL" id="KAG0726262.1"/>
    </source>
</evidence>
<organism evidence="2 3">
    <name type="scientific">Chionoecetes opilio</name>
    <name type="common">Atlantic snow crab</name>
    <name type="synonym">Cancer opilio</name>
    <dbReference type="NCBI Taxonomy" id="41210"/>
    <lineage>
        <taxon>Eukaryota</taxon>
        <taxon>Metazoa</taxon>
        <taxon>Ecdysozoa</taxon>
        <taxon>Arthropoda</taxon>
        <taxon>Crustacea</taxon>
        <taxon>Multicrustacea</taxon>
        <taxon>Malacostraca</taxon>
        <taxon>Eumalacostraca</taxon>
        <taxon>Eucarida</taxon>
        <taxon>Decapoda</taxon>
        <taxon>Pleocyemata</taxon>
        <taxon>Brachyura</taxon>
        <taxon>Eubrachyura</taxon>
        <taxon>Majoidea</taxon>
        <taxon>Majidae</taxon>
        <taxon>Chionoecetes</taxon>
    </lineage>
</organism>
<feature type="compositionally biased region" description="Basic residues" evidence="1">
    <location>
        <begin position="48"/>
        <end position="58"/>
    </location>
</feature>
<feature type="compositionally biased region" description="Polar residues" evidence="1">
    <location>
        <begin position="1"/>
        <end position="20"/>
    </location>
</feature>
<feature type="compositionally biased region" description="Polar residues" evidence="1">
    <location>
        <begin position="35"/>
        <end position="47"/>
    </location>
</feature>
<reference evidence="2" key="1">
    <citation type="submission" date="2020-07" db="EMBL/GenBank/DDBJ databases">
        <title>The High-quality genome of the commercially important snow crab, Chionoecetes opilio.</title>
        <authorList>
            <person name="Jeong J.-H."/>
            <person name="Ryu S."/>
        </authorList>
    </citation>
    <scope>NUCLEOTIDE SEQUENCE</scope>
    <source>
        <strain evidence="2">MADBK_172401_WGS</strain>
        <tissue evidence="2">Digestive gland</tissue>
    </source>
</reference>
<protein>
    <submittedName>
        <fullName evidence="2">Uncharacterized protein</fullName>
    </submittedName>
</protein>
<dbReference type="AlphaFoldDB" id="A0A8J4YFE9"/>
<evidence type="ECO:0000313" key="3">
    <source>
        <dbReference type="Proteomes" id="UP000770661"/>
    </source>
</evidence>
<name>A0A8J4YFE9_CHIOP</name>
<comment type="caution">
    <text evidence="2">The sequence shown here is derived from an EMBL/GenBank/DDBJ whole genome shotgun (WGS) entry which is preliminary data.</text>
</comment>